<dbReference type="AlphaFoldDB" id="A0A1G8WMR1"/>
<dbReference type="EMBL" id="FNDX01000024">
    <property type="protein sequence ID" value="SDJ79416.1"/>
    <property type="molecule type" value="Genomic_DNA"/>
</dbReference>
<organism evidence="1 2">
    <name type="scientific">Paenibacillus typhae</name>
    <dbReference type="NCBI Taxonomy" id="1174501"/>
    <lineage>
        <taxon>Bacteria</taxon>
        <taxon>Bacillati</taxon>
        <taxon>Bacillota</taxon>
        <taxon>Bacilli</taxon>
        <taxon>Bacillales</taxon>
        <taxon>Paenibacillaceae</taxon>
        <taxon>Paenibacillus</taxon>
    </lineage>
</organism>
<name>A0A1G8WMR1_9BACL</name>
<protein>
    <submittedName>
        <fullName evidence="1">Uncharacterized protein</fullName>
    </submittedName>
</protein>
<evidence type="ECO:0000313" key="2">
    <source>
        <dbReference type="Proteomes" id="UP000199050"/>
    </source>
</evidence>
<sequence length="36" mass="4299">MDITLNREVLEREDYYSKFLKAHYPIESEIVLGGIR</sequence>
<accession>A0A1G8WMR1</accession>
<gene>
    <name evidence="1" type="ORF">SAMN05216192_12454</name>
</gene>
<reference evidence="2" key="1">
    <citation type="submission" date="2016-10" db="EMBL/GenBank/DDBJ databases">
        <authorList>
            <person name="Varghese N."/>
            <person name="Submissions S."/>
        </authorList>
    </citation>
    <scope>NUCLEOTIDE SEQUENCE [LARGE SCALE GENOMIC DNA]</scope>
    <source>
        <strain evidence="2">CGMCC 1.11012</strain>
    </source>
</reference>
<dbReference type="Proteomes" id="UP000199050">
    <property type="component" value="Unassembled WGS sequence"/>
</dbReference>
<keyword evidence="2" id="KW-1185">Reference proteome</keyword>
<evidence type="ECO:0000313" key="1">
    <source>
        <dbReference type="EMBL" id="SDJ79416.1"/>
    </source>
</evidence>
<proteinExistence type="predicted"/>